<feature type="transmembrane region" description="Helical" evidence="1">
    <location>
        <begin position="210"/>
        <end position="231"/>
    </location>
</feature>
<dbReference type="PANTHER" id="PTHR23054">
    <property type="entry name" value="TERNARY COMPLEX FACTOR MIP1, LEUCINE-ZIPPER-RELATED"/>
    <property type="match status" value="1"/>
</dbReference>
<dbReference type="PANTHER" id="PTHR23054:SF53">
    <property type="entry name" value="OS06G0704100 PROTEIN"/>
    <property type="match status" value="1"/>
</dbReference>
<keyword evidence="1" id="KW-1133">Transmembrane helix</keyword>
<evidence type="ECO:0000313" key="2">
    <source>
        <dbReference type="EMBL" id="KAH7365342.1"/>
    </source>
</evidence>
<keyword evidence="1" id="KW-0812">Transmembrane</keyword>
<organism evidence="2 3">
    <name type="scientific">Ceratopteris richardii</name>
    <name type="common">Triangle waterfern</name>
    <dbReference type="NCBI Taxonomy" id="49495"/>
    <lineage>
        <taxon>Eukaryota</taxon>
        <taxon>Viridiplantae</taxon>
        <taxon>Streptophyta</taxon>
        <taxon>Embryophyta</taxon>
        <taxon>Tracheophyta</taxon>
        <taxon>Polypodiopsida</taxon>
        <taxon>Polypodiidae</taxon>
        <taxon>Polypodiales</taxon>
        <taxon>Pteridineae</taxon>
        <taxon>Pteridaceae</taxon>
        <taxon>Parkerioideae</taxon>
        <taxon>Ceratopteris</taxon>
    </lineage>
</organism>
<dbReference type="OrthoDB" id="418495at2759"/>
<keyword evidence="3" id="KW-1185">Reference proteome</keyword>
<dbReference type="AlphaFoldDB" id="A0A8T2SQ49"/>
<evidence type="ECO:0000313" key="3">
    <source>
        <dbReference type="Proteomes" id="UP000825935"/>
    </source>
</evidence>
<gene>
    <name evidence="2" type="ORF">KP509_18G021800</name>
</gene>
<sequence>MLSRNMQDVQVATLSLFVIHKKLPYFSELWTQILSRNRYVRTTNCADNGDESSSCQSAIDVKNAQADDIASSSGENSRQQKLNMLWKHPSKLSQEMVSCMMDINCHLVDPLEARKHISSDNIPFLNSPLGHISMPSISDSSILSLTSPISVSKSKNPHVGTSCLGPYGDHNRLDWGDIGRYGSAVEVSGMWVGKEQLEYAAEALRLFRHALWTLFRICAYIVLFLHIHHILSLSHT</sequence>
<evidence type="ECO:0000256" key="1">
    <source>
        <dbReference type="SAM" id="Phobius"/>
    </source>
</evidence>
<dbReference type="Proteomes" id="UP000825935">
    <property type="component" value="Chromosome 18"/>
</dbReference>
<accession>A0A8T2SQ49</accession>
<dbReference type="EMBL" id="CM035423">
    <property type="protein sequence ID" value="KAH7365342.1"/>
    <property type="molecule type" value="Genomic_DNA"/>
</dbReference>
<protein>
    <submittedName>
        <fullName evidence="2">Uncharacterized protein</fullName>
    </submittedName>
</protein>
<keyword evidence="1" id="KW-0472">Membrane</keyword>
<reference evidence="2" key="1">
    <citation type="submission" date="2021-08" db="EMBL/GenBank/DDBJ databases">
        <title>WGS assembly of Ceratopteris richardii.</title>
        <authorList>
            <person name="Marchant D.B."/>
            <person name="Chen G."/>
            <person name="Jenkins J."/>
            <person name="Shu S."/>
            <person name="Leebens-Mack J."/>
            <person name="Grimwood J."/>
            <person name="Schmutz J."/>
            <person name="Soltis P."/>
            <person name="Soltis D."/>
            <person name="Chen Z.-H."/>
        </authorList>
    </citation>
    <scope>NUCLEOTIDE SEQUENCE</scope>
    <source>
        <strain evidence="2">Whitten #5841</strain>
        <tissue evidence="2">Leaf</tissue>
    </source>
</reference>
<proteinExistence type="predicted"/>
<comment type="caution">
    <text evidence="2">The sequence shown here is derived from an EMBL/GenBank/DDBJ whole genome shotgun (WGS) entry which is preliminary data.</text>
</comment>
<name>A0A8T2SQ49_CERRI</name>